<evidence type="ECO:0000313" key="1">
    <source>
        <dbReference type="EMBL" id="KAJ3551524.1"/>
    </source>
</evidence>
<keyword evidence="2" id="KW-1185">Reference proteome</keyword>
<reference evidence="1" key="1">
    <citation type="submission" date="2022-07" db="EMBL/GenBank/DDBJ databases">
        <title>Genome Sequence of Phlebia brevispora.</title>
        <authorList>
            <person name="Buettner E."/>
        </authorList>
    </citation>
    <scope>NUCLEOTIDE SEQUENCE</scope>
    <source>
        <strain evidence="1">MPL23</strain>
    </source>
</reference>
<name>A0ACC1T217_9APHY</name>
<proteinExistence type="predicted"/>
<organism evidence="1 2">
    <name type="scientific">Phlebia brevispora</name>
    <dbReference type="NCBI Taxonomy" id="194682"/>
    <lineage>
        <taxon>Eukaryota</taxon>
        <taxon>Fungi</taxon>
        <taxon>Dikarya</taxon>
        <taxon>Basidiomycota</taxon>
        <taxon>Agaricomycotina</taxon>
        <taxon>Agaricomycetes</taxon>
        <taxon>Polyporales</taxon>
        <taxon>Meruliaceae</taxon>
        <taxon>Phlebia</taxon>
    </lineage>
</organism>
<protein>
    <submittedName>
        <fullName evidence="1">Uncharacterized protein</fullName>
    </submittedName>
</protein>
<dbReference type="Proteomes" id="UP001148662">
    <property type="component" value="Unassembled WGS sequence"/>
</dbReference>
<gene>
    <name evidence="1" type="ORF">NM688_g4654</name>
</gene>
<accession>A0ACC1T217</accession>
<dbReference type="EMBL" id="JANHOG010000790">
    <property type="protein sequence ID" value="KAJ3551524.1"/>
    <property type="molecule type" value="Genomic_DNA"/>
</dbReference>
<evidence type="ECO:0000313" key="2">
    <source>
        <dbReference type="Proteomes" id="UP001148662"/>
    </source>
</evidence>
<comment type="caution">
    <text evidence="1">The sequence shown here is derived from an EMBL/GenBank/DDBJ whole genome shotgun (WGS) entry which is preliminary data.</text>
</comment>
<sequence>MEVRIPANNVLISQALSDMSEKSRVLPTQTLIKLRPNERARGRLFTGAKFRTTIRAPRRLQRPAPDCASIKLPCHRLCCSCRPLSKCRAAGMPSNADPERRPLVSSEPHLTRTCSSSEIGTEGPFPSRISPPSVPSAESRQAGRPARALPEPEFWMEVRLSSETQSESIRDAQSRIEDVLDPESHIARISPKVEPVREGLSRVERETPPASLSDAESGIEASPHPNPTIPIILISPPSGSEEGWDCRYQRGAQSRIEDVLGPESHIARVSPKVEPVREGLSRLEREISPADPSDAESGIEASPHPKPTIPISPPSESEEGWECRYQAHEPGSHGIQWKDLQSLIDLNKREGEVQMDYWSYTFPSWDRKTPERIARITKPKRKVIVYSDETLREKAELDIPIQVNHTTTNPAIPSSLADRLCADLGMVELLNELNELLRTSYSLDTPGLSLVLEQCIERKYDVGVAFGRLRRFWFEAFEGLPVHLAELERDDDEARENALDGEKGLIVNKKIAPRRVWDLYSNRVLPVWALGGIRQWDDQVWAISHSWMAPERRQDIDTPINAHEWPVPIPEDVSLNRIRIELLNLGAEYAWLDVLCLRQEDKSKSEKEERLRVDEWKLDVPTIGSIYNQWVVEIVTYFEGLGRPFHISSIDSPRHWVNHAWTFQETRAVTFIGGLTPRSPFPPNDEDLSAEARRFYEAFIEMTHYFYSNGRIFHLIQIMLKRNASYEVDKIAGLAYLTGSDALPVYMRSVDADEAAQAEAAWTHLVHTMAFDTLIPLMFLYPAPGDGEYAWTPTWCQLKSKETPLPHATFAVPAAPRSQWVFNPHRLKEAHLLEPCTIQGLGEPDPQQQCRRGILTVEARNRENGLQIERFAVTAHHQHPIPDNQIYTLAGFRTWRAERDLQYWMVGSYTSSGALRKVSVLEIEDEAEWERLATRVIFGVLRYTVLSFAVTMLVRDYHLRSDKRKNKGMRELRRDAASNMIDIPSFPGPVRDGMARATGLAGERREGRALARIADWEAKAPVQLRGQGAKRRRRVLPVDVDVRVRAEETCHRRRTTRMIYAGFGPAAIYLATNQQRSVTRRLKTHIKVLIHIQ</sequence>